<dbReference type="InterPro" id="IPR036388">
    <property type="entry name" value="WH-like_DNA-bd_sf"/>
</dbReference>
<evidence type="ECO:0000313" key="6">
    <source>
        <dbReference type="EMBL" id="QOY54168.1"/>
    </source>
</evidence>
<dbReference type="InterPro" id="IPR036390">
    <property type="entry name" value="WH_DNA-bd_sf"/>
</dbReference>
<proteinExistence type="predicted"/>
<sequence>MQLQDFDFYDELTKDEQELLLKSLKPISMDAGKIIFYQGDTTQDILLLEDGEVRVYMQGDGVNEITLYSLLQNEQCIVNTTSTINQIPTIGSAITTTPIRGYLLNKELVIKLMRDNSNYQSYMFSLLTLRLDSVARVLENIKFKHLDERIYEWLQAQKSQTIQITHEELANYIGSTRVVVSRVLKKMERESLIKLSRGYITLIDDTLTL</sequence>
<dbReference type="CDD" id="cd00092">
    <property type="entry name" value="HTH_CRP"/>
    <property type="match status" value="1"/>
</dbReference>
<feature type="domain" description="HTH crp-type" evidence="5">
    <location>
        <begin position="144"/>
        <end position="206"/>
    </location>
</feature>
<protein>
    <submittedName>
        <fullName evidence="6">Crp/Fnr family transcriptional regulator</fullName>
    </submittedName>
</protein>
<evidence type="ECO:0000259" key="5">
    <source>
        <dbReference type="PROSITE" id="PS51063"/>
    </source>
</evidence>
<dbReference type="Gene3D" id="2.60.120.10">
    <property type="entry name" value="Jelly Rolls"/>
    <property type="match status" value="1"/>
</dbReference>
<dbReference type="InterPro" id="IPR012318">
    <property type="entry name" value="HTH_CRP"/>
</dbReference>
<gene>
    <name evidence="6" type="ORF">HUE87_09795</name>
</gene>
<dbReference type="InterPro" id="IPR018490">
    <property type="entry name" value="cNMP-bd_dom_sf"/>
</dbReference>
<dbReference type="SUPFAM" id="SSF51206">
    <property type="entry name" value="cAMP-binding domain-like"/>
    <property type="match status" value="1"/>
</dbReference>
<dbReference type="PROSITE" id="PS51063">
    <property type="entry name" value="HTH_CRP_2"/>
    <property type="match status" value="1"/>
</dbReference>
<keyword evidence="7" id="KW-1185">Reference proteome</keyword>
<dbReference type="PANTHER" id="PTHR24567">
    <property type="entry name" value="CRP FAMILY TRANSCRIPTIONAL REGULATORY PROTEIN"/>
    <property type="match status" value="1"/>
</dbReference>
<dbReference type="RefSeq" id="WP_194366214.1">
    <property type="nucleotide sequence ID" value="NZ_CP054493.1"/>
</dbReference>
<dbReference type="Pfam" id="PF13545">
    <property type="entry name" value="HTH_Crp_2"/>
    <property type="match status" value="1"/>
</dbReference>
<evidence type="ECO:0000259" key="4">
    <source>
        <dbReference type="PROSITE" id="PS50042"/>
    </source>
</evidence>
<dbReference type="Pfam" id="PF00027">
    <property type="entry name" value="cNMP_binding"/>
    <property type="match status" value="1"/>
</dbReference>
<dbReference type="GO" id="GO:0005829">
    <property type="term" value="C:cytosol"/>
    <property type="evidence" value="ECO:0007669"/>
    <property type="project" value="TreeGrafter"/>
</dbReference>
<keyword evidence="3" id="KW-0804">Transcription</keyword>
<dbReference type="GO" id="GO:0003677">
    <property type="term" value="F:DNA binding"/>
    <property type="evidence" value="ECO:0007669"/>
    <property type="project" value="UniProtKB-KW"/>
</dbReference>
<dbReference type="SUPFAM" id="SSF46785">
    <property type="entry name" value="Winged helix' DNA-binding domain"/>
    <property type="match status" value="1"/>
</dbReference>
<dbReference type="GO" id="GO:0003700">
    <property type="term" value="F:DNA-binding transcription factor activity"/>
    <property type="evidence" value="ECO:0007669"/>
    <property type="project" value="TreeGrafter"/>
</dbReference>
<dbReference type="InterPro" id="IPR000595">
    <property type="entry name" value="cNMP-bd_dom"/>
</dbReference>
<organism evidence="6 7">
    <name type="scientific">Candidatus Sulfurimonas marisnigri</name>
    <dbReference type="NCBI Taxonomy" id="2740405"/>
    <lineage>
        <taxon>Bacteria</taxon>
        <taxon>Pseudomonadati</taxon>
        <taxon>Campylobacterota</taxon>
        <taxon>Epsilonproteobacteria</taxon>
        <taxon>Campylobacterales</taxon>
        <taxon>Sulfurimonadaceae</taxon>
        <taxon>Sulfurimonas</taxon>
    </lineage>
</organism>
<dbReference type="PRINTS" id="PR00034">
    <property type="entry name" value="HTHCRP"/>
</dbReference>
<evidence type="ECO:0000256" key="1">
    <source>
        <dbReference type="ARBA" id="ARBA00023015"/>
    </source>
</evidence>
<dbReference type="InterPro" id="IPR014710">
    <property type="entry name" value="RmlC-like_jellyroll"/>
</dbReference>
<name>A0A7S7M089_9BACT</name>
<dbReference type="Gene3D" id="1.10.10.10">
    <property type="entry name" value="Winged helix-like DNA-binding domain superfamily/Winged helix DNA-binding domain"/>
    <property type="match status" value="1"/>
</dbReference>
<keyword evidence="2" id="KW-0238">DNA-binding</keyword>
<dbReference type="KEGG" id="smas:HUE87_09795"/>
<dbReference type="Proteomes" id="UP000593836">
    <property type="component" value="Chromosome"/>
</dbReference>
<evidence type="ECO:0000256" key="2">
    <source>
        <dbReference type="ARBA" id="ARBA00023125"/>
    </source>
</evidence>
<reference evidence="6 7" key="1">
    <citation type="submission" date="2020-05" db="EMBL/GenBank/DDBJ databases">
        <title>Sulfurimonas marisnigri, sp. nov., and Sulfurimonas baltica, sp. nov., manganese oxide reducing chemolithoautotrophs of the class Epsilonproteobacteria isolated from the pelagic redoxclines of the Black and Baltic Seas and emended description of the genus Sulfurimonas.</title>
        <authorList>
            <person name="Henkel J.V."/>
            <person name="Laudan C."/>
            <person name="Werner J."/>
            <person name="Neu T."/>
            <person name="Plewe S."/>
            <person name="Sproer C."/>
            <person name="Bunk B."/>
            <person name="Schulz-Vogt H.N."/>
        </authorList>
    </citation>
    <scope>NUCLEOTIDE SEQUENCE [LARGE SCALE GENOMIC DNA]</scope>
    <source>
        <strain evidence="6 7">SoZ1</strain>
    </source>
</reference>
<dbReference type="CDD" id="cd00038">
    <property type="entry name" value="CAP_ED"/>
    <property type="match status" value="1"/>
</dbReference>
<feature type="domain" description="Cyclic nucleotide-binding" evidence="4">
    <location>
        <begin position="8"/>
        <end position="130"/>
    </location>
</feature>
<dbReference type="AlphaFoldDB" id="A0A7S7M089"/>
<dbReference type="PANTHER" id="PTHR24567:SF26">
    <property type="entry name" value="REGULATORY PROTEIN YEIL"/>
    <property type="match status" value="1"/>
</dbReference>
<dbReference type="EMBL" id="CP054493">
    <property type="protein sequence ID" value="QOY54168.1"/>
    <property type="molecule type" value="Genomic_DNA"/>
</dbReference>
<accession>A0A7S7M089</accession>
<evidence type="ECO:0000256" key="3">
    <source>
        <dbReference type="ARBA" id="ARBA00023163"/>
    </source>
</evidence>
<evidence type="ECO:0000313" key="7">
    <source>
        <dbReference type="Proteomes" id="UP000593836"/>
    </source>
</evidence>
<dbReference type="SMART" id="SM00419">
    <property type="entry name" value="HTH_CRP"/>
    <property type="match status" value="1"/>
</dbReference>
<dbReference type="InterPro" id="IPR050397">
    <property type="entry name" value="Env_Response_Regulators"/>
</dbReference>
<keyword evidence="1" id="KW-0805">Transcription regulation</keyword>
<dbReference type="PROSITE" id="PS50042">
    <property type="entry name" value="CNMP_BINDING_3"/>
    <property type="match status" value="1"/>
</dbReference>